<protein>
    <submittedName>
        <fullName evidence="2">Uncharacterized protein</fullName>
    </submittedName>
</protein>
<gene>
    <name evidence="2" type="ORF">CVLEPA_LOCUS6343</name>
</gene>
<proteinExistence type="predicted"/>
<reference evidence="2 3" key="1">
    <citation type="submission" date="2024-02" db="EMBL/GenBank/DDBJ databases">
        <authorList>
            <person name="Daric V."/>
            <person name="Darras S."/>
        </authorList>
    </citation>
    <scope>NUCLEOTIDE SEQUENCE [LARGE SCALE GENOMIC DNA]</scope>
</reference>
<evidence type="ECO:0000256" key="1">
    <source>
        <dbReference type="SAM" id="MobiDB-lite"/>
    </source>
</evidence>
<dbReference type="Proteomes" id="UP001642483">
    <property type="component" value="Unassembled WGS sequence"/>
</dbReference>
<accession>A0ABP0FFS8</accession>
<name>A0ABP0FFS8_CLALP</name>
<feature type="compositionally biased region" description="Acidic residues" evidence="1">
    <location>
        <begin position="174"/>
        <end position="188"/>
    </location>
</feature>
<comment type="caution">
    <text evidence="2">The sequence shown here is derived from an EMBL/GenBank/DDBJ whole genome shotgun (WGS) entry which is preliminary data.</text>
</comment>
<evidence type="ECO:0000313" key="3">
    <source>
        <dbReference type="Proteomes" id="UP001642483"/>
    </source>
</evidence>
<sequence length="344" mass="41027">MYHSTLLNSCQIAIQKLNLLVSIYQFQKSLFSSSLTSPGSIVFLQKMKKAIQFWKRPVHRKLNGQVMWKKCHPPHQSATFKLFPHHRRAPQRKKEKRVKMNGSILTNEEFNEQVENFEANGTIAKKRKAGRRKRNADEDEEINLLDLEEEEEIERRMEREIQRQMDEDMRRVDTEDEMVEESDDESEEMNDKTREDTVVRMEDVEEERRDVTEESVNEQKKEKRTFKLEINKKQVGKYFAVFWEKPKTYYWGKLLKVFRDEVDGKIEQAEFKFWDKKSTSEDAVYWDWQTKEDIDIVTVENCFWGPSTAVLTSVGRAKSYFGFAEEEEVKEKFVFLSKYGLHNA</sequence>
<organism evidence="2 3">
    <name type="scientific">Clavelina lepadiformis</name>
    <name type="common">Light-bulb sea squirt</name>
    <name type="synonym">Ascidia lepadiformis</name>
    <dbReference type="NCBI Taxonomy" id="159417"/>
    <lineage>
        <taxon>Eukaryota</taxon>
        <taxon>Metazoa</taxon>
        <taxon>Chordata</taxon>
        <taxon>Tunicata</taxon>
        <taxon>Ascidiacea</taxon>
        <taxon>Aplousobranchia</taxon>
        <taxon>Clavelinidae</taxon>
        <taxon>Clavelina</taxon>
    </lineage>
</organism>
<feature type="region of interest" description="Disordered" evidence="1">
    <location>
        <begin position="171"/>
        <end position="195"/>
    </location>
</feature>
<evidence type="ECO:0000313" key="2">
    <source>
        <dbReference type="EMBL" id="CAK8676923.1"/>
    </source>
</evidence>
<dbReference type="EMBL" id="CAWYQH010000035">
    <property type="protein sequence ID" value="CAK8676923.1"/>
    <property type="molecule type" value="Genomic_DNA"/>
</dbReference>
<keyword evidence="3" id="KW-1185">Reference proteome</keyword>